<name>A0ABS4SX00_9PROT</name>
<feature type="compositionally biased region" description="Low complexity" evidence="1">
    <location>
        <begin position="319"/>
        <end position="342"/>
    </location>
</feature>
<proteinExistence type="predicted"/>
<gene>
    <name evidence="2" type="ORF">J2851_006907</name>
</gene>
<evidence type="ECO:0000256" key="1">
    <source>
        <dbReference type="SAM" id="MobiDB-lite"/>
    </source>
</evidence>
<feature type="region of interest" description="Disordered" evidence="1">
    <location>
        <begin position="313"/>
        <end position="366"/>
    </location>
</feature>
<evidence type="ECO:0000313" key="3">
    <source>
        <dbReference type="Proteomes" id="UP000781958"/>
    </source>
</evidence>
<keyword evidence="3" id="KW-1185">Reference proteome</keyword>
<dbReference type="RefSeq" id="WP_209773319.1">
    <property type="nucleotide sequence ID" value="NZ_JAGINP010000040.1"/>
</dbReference>
<sequence length="366" mass="38179">MPRLKLTVAAKPRPVNAMPERMVALDRLQPAPDCLERPPSAEDLAGEPRHDGPIVVRSIPIDPKAPVIVLAGLERLARLRQAGNVTAYVRVAEPATPAEALTVGWSAAPEPRRDPVRLGQGLRALLPMLWTGGAVEAARLAVLANITGFTEPDVERVLLLAEAVEATESSAAGYTREALAAMPLAALRRLLTDLATPPDAPPVTVHDDAAPAAAASAPDLPPLPTAAEVAAMPPGAFRREVAGLLPAGATIKDLGTAFQKVDAKRPLTYSAFEKTLSGGRNNPATIERLLLAIRALHHPAAWPEVTAAVAERRQERAAGKAAATGKPKRAAPAAGRNDGAAPMREFGPVAADPEVPSGDERPPSDG</sequence>
<comment type="caution">
    <text evidence="2">The sequence shown here is derived from an EMBL/GenBank/DDBJ whole genome shotgun (WGS) entry which is preliminary data.</text>
</comment>
<dbReference type="EMBL" id="JAGINP010000040">
    <property type="protein sequence ID" value="MBP2297088.1"/>
    <property type="molecule type" value="Genomic_DNA"/>
</dbReference>
<reference evidence="2 3" key="1">
    <citation type="submission" date="2021-03" db="EMBL/GenBank/DDBJ databases">
        <title>Genomic Encyclopedia of Type Strains, Phase III (KMG-III): the genomes of soil and plant-associated and newly described type strains.</title>
        <authorList>
            <person name="Whitman W."/>
        </authorList>
    </citation>
    <scope>NUCLEOTIDE SEQUENCE [LARGE SCALE GENOMIC DNA]</scope>
    <source>
        <strain evidence="2 3">IMMIB AFH-6</strain>
    </source>
</reference>
<accession>A0ABS4SX00</accession>
<dbReference type="Proteomes" id="UP000781958">
    <property type="component" value="Unassembled WGS sequence"/>
</dbReference>
<evidence type="ECO:0008006" key="4">
    <source>
        <dbReference type="Google" id="ProtNLM"/>
    </source>
</evidence>
<evidence type="ECO:0000313" key="2">
    <source>
        <dbReference type="EMBL" id="MBP2297088.1"/>
    </source>
</evidence>
<protein>
    <recommendedName>
        <fullName evidence="4">Chromosome partitioning protein, ParB family</fullName>
    </recommendedName>
</protein>
<organism evidence="2 3">
    <name type="scientific">Azospirillum rugosum</name>
    <dbReference type="NCBI Taxonomy" id="416170"/>
    <lineage>
        <taxon>Bacteria</taxon>
        <taxon>Pseudomonadati</taxon>
        <taxon>Pseudomonadota</taxon>
        <taxon>Alphaproteobacteria</taxon>
        <taxon>Rhodospirillales</taxon>
        <taxon>Azospirillaceae</taxon>
        <taxon>Azospirillum</taxon>
    </lineage>
</organism>